<dbReference type="STRING" id="501024.RTCCBAU85039_0342"/>
<evidence type="ECO:0000313" key="5">
    <source>
        <dbReference type="Proteomes" id="UP000183063"/>
    </source>
</evidence>
<keyword evidence="2" id="KW-0472">Membrane</keyword>
<dbReference type="Proteomes" id="UP000183063">
    <property type="component" value="Unassembled WGS sequence"/>
</dbReference>
<keyword evidence="2" id="KW-0812">Transmembrane</keyword>
<feature type="compositionally biased region" description="Basic residues" evidence="1">
    <location>
        <begin position="1"/>
        <end position="11"/>
    </location>
</feature>
<evidence type="ECO:0000256" key="2">
    <source>
        <dbReference type="SAM" id="Phobius"/>
    </source>
</evidence>
<feature type="region of interest" description="Disordered" evidence="1">
    <location>
        <begin position="1"/>
        <end position="23"/>
    </location>
</feature>
<keyword evidence="6" id="KW-1185">Reference proteome</keyword>
<keyword evidence="2" id="KW-1133">Transmembrane helix</keyword>
<sequence length="51" mass="5714">MILRHRLRKSFNPRPGSPGRDSQRMTHASDIILVMLAGLLVIVAVLRILHG</sequence>
<dbReference type="EMBL" id="FOCV01000018">
    <property type="protein sequence ID" value="SEO50553.1"/>
    <property type="molecule type" value="Genomic_DNA"/>
</dbReference>
<evidence type="ECO:0000313" key="3">
    <source>
        <dbReference type="EMBL" id="SEH42962.1"/>
    </source>
</evidence>
<name>A0A1H8Q9V1_9HYPH</name>
<evidence type="ECO:0000313" key="6">
    <source>
        <dbReference type="Proteomes" id="UP000198939"/>
    </source>
</evidence>
<evidence type="ECO:0000256" key="1">
    <source>
        <dbReference type="SAM" id="MobiDB-lite"/>
    </source>
</evidence>
<dbReference type="AlphaFoldDB" id="A0A1H8Q9V1"/>
<dbReference type="RefSeq" id="WP_167371533.1">
    <property type="nucleotide sequence ID" value="NZ_FNXB01000001.1"/>
</dbReference>
<organism evidence="3 5">
    <name type="scientific">Rhizobium tibeticum</name>
    <dbReference type="NCBI Taxonomy" id="501024"/>
    <lineage>
        <taxon>Bacteria</taxon>
        <taxon>Pseudomonadati</taxon>
        <taxon>Pseudomonadota</taxon>
        <taxon>Alphaproteobacteria</taxon>
        <taxon>Hyphomicrobiales</taxon>
        <taxon>Rhizobiaceae</taxon>
        <taxon>Rhizobium/Agrobacterium group</taxon>
        <taxon>Rhizobium</taxon>
    </lineage>
</organism>
<dbReference type="EMBL" id="FNXB01000001">
    <property type="protein sequence ID" value="SEH42962.1"/>
    <property type="molecule type" value="Genomic_DNA"/>
</dbReference>
<reference evidence="3" key="2">
    <citation type="submission" date="2016-10" db="EMBL/GenBank/DDBJ databases">
        <authorList>
            <person name="de Groot N.N."/>
        </authorList>
    </citation>
    <scope>NUCLEOTIDE SEQUENCE [LARGE SCALE GENOMIC DNA]</scope>
    <source>
        <strain evidence="3">CCBAU85039</strain>
    </source>
</reference>
<reference evidence="4 6" key="3">
    <citation type="submission" date="2016-10" db="EMBL/GenBank/DDBJ databases">
        <authorList>
            <person name="Varghese N."/>
            <person name="Submissions S."/>
        </authorList>
    </citation>
    <scope>NUCLEOTIDE SEQUENCE [LARGE SCALE GENOMIC DNA]</scope>
    <source>
        <strain evidence="4 6">CGMCC 1.7071</strain>
    </source>
</reference>
<evidence type="ECO:0000313" key="4">
    <source>
        <dbReference type="EMBL" id="SEO50553.1"/>
    </source>
</evidence>
<protein>
    <submittedName>
        <fullName evidence="3">Uncharacterized protein</fullName>
    </submittedName>
</protein>
<reference evidence="5" key="1">
    <citation type="submission" date="2016-10" db="EMBL/GenBank/DDBJ databases">
        <authorList>
            <person name="Wibberg D."/>
        </authorList>
    </citation>
    <scope>NUCLEOTIDE SEQUENCE [LARGE SCALE GENOMIC DNA]</scope>
</reference>
<proteinExistence type="predicted"/>
<feature type="transmembrane region" description="Helical" evidence="2">
    <location>
        <begin position="31"/>
        <end position="49"/>
    </location>
</feature>
<gene>
    <name evidence="3" type="ORF">RTCCBAU85039_0342</name>
    <name evidence="4" type="ORF">SAMN05216228_1018107</name>
</gene>
<accession>A0A1H8Q9V1</accession>
<dbReference type="Proteomes" id="UP000198939">
    <property type="component" value="Unassembled WGS sequence"/>
</dbReference>